<protein>
    <submittedName>
        <fullName evidence="2">DUF808 domain-containing protein</fullName>
    </submittedName>
</protein>
<reference evidence="2 3" key="1">
    <citation type="journal article" date="2011" name="Int. J. Syst. Evol. Microbiol.">
        <title>Zhongshania antarctica gen. nov., sp. nov. and Zhongshania guokunii sp. nov., gammaproteobacteria respectively isolated from coastal attached (fast) ice and surface seawater of the Antarctic.</title>
        <authorList>
            <person name="Li H.J."/>
            <person name="Zhang X.Y."/>
            <person name="Chen C.X."/>
            <person name="Zhang Y.J."/>
            <person name="Gao Z.M."/>
            <person name="Yu Y."/>
            <person name="Chen X.L."/>
            <person name="Chen B."/>
            <person name="Zhang Y.Z."/>
        </authorList>
    </citation>
    <scope>NUCLEOTIDE SEQUENCE [LARGE SCALE GENOMIC DNA]</scope>
    <source>
        <strain evidence="2 3">R06B22</strain>
    </source>
</reference>
<comment type="caution">
    <text evidence="2">The sequence shown here is derived from an EMBL/GenBank/DDBJ whole genome shotgun (WGS) entry which is preliminary data.</text>
</comment>
<organism evidence="2 3">
    <name type="scientific">Zhongshania arctica</name>
    <dbReference type="NCBI Taxonomy" id="3238302"/>
    <lineage>
        <taxon>Bacteria</taxon>
        <taxon>Pseudomonadati</taxon>
        <taxon>Pseudomonadota</taxon>
        <taxon>Gammaproteobacteria</taxon>
        <taxon>Cellvibrionales</taxon>
        <taxon>Spongiibacteraceae</taxon>
        <taxon>Zhongshania</taxon>
    </lineage>
</organism>
<proteinExistence type="predicted"/>
<dbReference type="PIRSF" id="PIRSF016660">
    <property type="entry name" value="YedI"/>
    <property type="match status" value="1"/>
</dbReference>
<keyword evidence="3" id="KW-1185">Reference proteome</keyword>
<keyword evidence="1" id="KW-0472">Membrane</keyword>
<dbReference type="PANTHER" id="PTHR30503:SF3">
    <property type="entry name" value="INNER MEMBRANE PROTEIN YEDI"/>
    <property type="match status" value="1"/>
</dbReference>
<feature type="transmembrane region" description="Helical" evidence="1">
    <location>
        <begin position="275"/>
        <end position="300"/>
    </location>
</feature>
<feature type="transmembrane region" description="Helical" evidence="1">
    <location>
        <begin position="70"/>
        <end position="87"/>
    </location>
</feature>
<evidence type="ECO:0000313" key="3">
    <source>
        <dbReference type="Proteomes" id="UP001557484"/>
    </source>
</evidence>
<dbReference type="RefSeq" id="WP_368376047.1">
    <property type="nucleotide sequence ID" value="NZ_JBFRYB010000001.1"/>
</dbReference>
<keyword evidence="1" id="KW-0812">Transmembrane</keyword>
<name>A0ABV3TWJ5_9GAMM</name>
<accession>A0ABV3TWJ5</accession>
<evidence type="ECO:0000313" key="2">
    <source>
        <dbReference type="EMBL" id="MEX1665957.1"/>
    </source>
</evidence>
<sequence length="305" mass="32395">MAAGSLLALFDDIATLLDDISVMSKIAVKKTAGVLGDDLAVNAEQVGNLRADRELPVVWAVAKGSLLNKLIIVPIVLLASLFMPWLITPVLMLGGTYLCFEGAEKVWHAIAHRNAKDHSQSRALLEDSNVDLLAMEKERVKGAIRTDFILSLEIIVIALSTVQQAPFAKQAVVLSIVALGITFAVYGLVAMIVKIDDLGLYLLKSATTAVKSLGGFLLWLAPVLMKTLTIVGTLAMFLVGGGILTHGVDHYIEFGVALSHLDVFSNAFANGLSQNLFNGLIGVLAGAAVVGVFAAAARFYGKQQQ</sequence>
<dbReference type="PANTHER" id="PTHR30503">
    <property type="entry name" value="INNER MEMBRANE PROTEIN YEDI"/>
    <property type="match status" value="1"/>
</dbReference>
<feature type="transmembrane region" description="Helical" evidence="1">
    <location>
        <begin position="213"/>
        <end position="239"/>
    </location>
</feature>
<keyword evidence="1" id="KW-1133">Transmembrane helix</keyword>
<dbReference type="InterPro" id="IPR008526">
    <property type="entry name" value="YedI"/>
</dbReference>
<dbReference type="EMBL" id="JBFRYB010000001">
    <property type="protein sequence ID" value="MEX1665957.1"/>
    <property type="molecule type" value="Genomic_DNA"/>
</dbReference>
<gene>
    <name evidence="2" type="ORF">AB4875_10690</name>
</gene>
<evidence type="ECO:0000256" key="1">
    <source>
        <dbReference type="SAM" id="Phobius"/>
    </source>
</evidence>
<dbReference type="Proteomes" id="UP001557484">
    <property type="component" value="Unassembled WGS sequence"/>
</dbReference>
<feature type="transmembrane region" description="Helical" evidence="1">
    <location>
        <begin position="171"/>
        <end position="193"/>
    </location>
</feature>
<dbReference type="Pfam" id="PF05661">
    <property type="entry name" value="DUF808"/>
    <property type="match status" value="1"/>
</dbReference>